<gene>
    <name evidence="6" type="ORF">BCR26_05715</name>
</gene>
<dbReference type="STRING" id="762845.BCR26_05715"/>
<evidence type="ECO:0000313" key="7">
    <source>
        <dbReference type="Proteomes" id="UP000095256"/>
    </source>
</evidence>
<dbReference type="RefSeq" id="WP_069699998.1">
    <property type="nucleotide sequence ID" value="NZ_JAGGMA010000005.1"/>
</dbReference>
<dbReference type="GO" id="GO:0017136">
    <property type="term" value="F:histone deacetylase activity, NAD-dependent"/>
    <property type="evidence" value="ECO:0007669"/>
    <property type="project" value="TreeGrafter"/>
</dbReference>
<name>A0A1E5KT23_9ENTE</name>
<dbReference type="PANTHER" id="PTHR11085">
    <property type="entry name" value="NAD-DEPENDENT PROTEIN DEACYLASE SIRTUIN-5, MITOCHONDRIAL-RELATED"/>
    <property type="match status" value="1"/>
</dbReference>
<keyword evidence="4" id="KW-0479">Metal-binding</keyword>
<feature type="binding site" evidence="4">
    <location>
        <position position="136"/>
    </location>
    <ligand>
        <name>Zn(2+)</name>
        <dbReference type="ChEBI" id="CHEBI:29105"/>
    </ligand>
</feature>
<keyword evidence="4" id="KW-0862">Zinc</keyword>
<dbReference type="InterPro" id="IPR050134">
    <property type="entry name" value="NAD-dep_sirtuin_deacylases"/>
</dbReference>
<dbReference type="InterPro" id="IPR026591">
    <property type="entry name" value="Sirtuin_cat_small_dom_sf"/>
</dbReference>
<dbReference type="InterPro" id="IPR026590">
    <property type="entry name" value="Ssirtuin_cat_dom"/>
</dbReference>
<organism evidence="6 7">
    <name type="scientific">Enterococcus rivorum</name>
    <dbReference type="NCBI Taxonomy" id="762845"/>
    <lineage>
        <taxon>Bacteria</taxon>
        <taxon>Bacillati</taxon>
        <taxon>Bacillota</taxon>
        <taxon>Bacilli</taxon>
        <taxon>Lactobacillales</taxon>
        <taxon>Enterococcaceae</taxon>
        <taxon>Enterococcus</taxon>
    </lineage>
</organism>
<dbReference type="EMBL" id="MIEK01000067">
    <property type="protein sequence ID" value="OEH81010.1"/>
    <property type="molecule type" value="Genomic_DNA"/>
</dbReference>
<evidence type="ECO:0000256" key="2">
    <source>
        <dbReference type="ARBA" id="ARBA00022679"/>
    </source>
</evidence>
<sequence length="246" mass="27778">MHYYEKIQTFAQLVRNNTKIAAFTGAGISTDSGIPDLAGMSFILGEEKDFSGGIFGMLNSTFAKKNPKLFYLLYRKTFFHPNAEPNACHLFLSDLEKQKKLLGIATMNIDFLHQKAGSKSVHEYWGNMRMNHCSLCNKSFDWDIAQQNDIPLCDLCGHVILPDFVLRNLGTYQDNIRDGSNILSKADLMIIAGTKNSWRNFPESTPKVIVNLELPEINESNSLFIQENIAKVFTDVKKVLIHTPIV</sequence>
<comment type="caution">
    <text evidence="4">Lacks conserved residue(s) required for the propagation of feature annotation.</text>
</comment>
<evidence type="ECO:0000256" key="3">
    <source>
        <dbReference type="ARBA" id="ARBA00023027"/>
    </source>
</evidence>
<evidence type="ECO:0000313" key="6">
    <source>
        <dbReference type="EMBL" id="OEH81010.1"/>
    </source>
</evidence>
<dbReference type="PANTHER" id="PTHR11085:SF4">
    <property type="entry name" value="NAD-DEPENDENT PROTEIN DEACYLASE"/>
    <property type="match status" value="1"/>
</dbReference>
<evidence type="ECO:0000259" key="5">
    <source>
        <dbReference type="PROSITE" id="PS50305"/>
    </source>
</evidence>
<evidence type="ECO:0000256" key="4">
    <source>
        <dbReference type="PROSITE-ProRule" id="PRU00236"/>
    </source>
</evidence>
<dbReference type="InterPro" id="IPR029035">
    <property type="entry name" value="DHS-like_NAD/FAD-binding_dom"/>
</dbReference>
<feature type="binding site" evidence="4">
    <location>
        <position position="153"/>
    </location>
    <ligand>
        <name>Zn(2+)</name>
        <dbReference type="ChEBI" id="CHEBI:29105"/>
    </ligand>
</feature>
<dbReference type="GO" id="GO:0046872">
    <property type="term" value="F:metal ion binding"/>
    <property type="evidence" value="ECO:0007669"/>
    <property type="project" value="UniProtKB-KW"/>
</dbReference>
<reference evidence="6 7" key="1">
    <citation type="submission" date="2016-09" db="EMBL/GenBank/DDBJ databases">
        <authorList>
            <person name="Capua I."/>
            <person name="De Benedictis P."/>
            <person name="Joannis T."/>
            <person name="Lombin L.H."/>
            <person name="Cattoli G."/>
        </authorList>
    </citation>
    <scope>NUCLEOTIDE SEQUENCE [LARGE SCALE GENOMIC DNA]</scope>
    <source>
        <strain evidence="6 7">LMG 25899</strain>
    </source>
</reference>
<evidence type="ECO:0000256" key="1">
    <source>
        <dbReference type="ARBA" id="ARBA00012928"/>
    </source>
</evidence>
<comment type="caution">
    <text evidence="6">The sequence shown here is derived from an EMBL/GenBank/DDBJ whole genome shotgun (WGS) entry which is preliminary data.</text>
</comment>
<keyword evidence="3" id="KW-0520">NAD</keyword>
<dbReference type="Pfam" id="PF02146">
    <property type="entry name" value="SIR2"/>
    <property type="match status" value="1"/>
</dbReference>
<dbReference type="Gene3D" id="3.30.1600.10">
    <property type="entry name" value="SIR2/SIRT2 'Small Domain"/>
    <property type="match status" value="1"/>
</dbReference>
<feature type="binding site" evidence="4">
    <location>
        <position position="133"/>
    </location>
    <ligand>
        <name>Zn(2+)</name>
        <dbReference type="ChEBI" id="CHEBI:29105"/>
    </ligand>
</feature>
<keyword evidence="7" id="KW-1185">Reference proteome</keyword>
<dbReference type="GO" id="GO:0070403">
    <property type="term" value="F:NAD+ binding"/>
    <property type="evidence" value="ECO:0007669"/>
    <property type="project" value="InterPro"/>
</dbReference>
<accession>A0A1E5KT23</accession>
<feature type="domain" description="Deacetylase sirtuin-type" evidence="5">
    <location>
        <begin position="1"/>
        <end position="246"/>
    </location>
</feature>
<dbReference type="PROSITE" id="PS50305">
    <property type="entry name" value="SIRTUIN"/>
    <property type="match status" value="1"/>
</dbReference>
<protein>
    <recommendedName>
        <fullName evidence="1">protein acetyllysine N-acetyltransferase</fullName>
        <ecNumber evidence="1">2.3.1.286</ecNumber>
    </recommendedName>
</protein>
<dbReference type="Gene3D" id="3.40.50.1220">
    <property type="entry name" value="TPP-binding domain"/>
    <property type="match status" value="1"/>
</dbReference>
<keyword evidence="2" id="KW-0808">Transferase</keyword>
<dbReference type="EC" id="2.3.1.286" evidence="1"/>
<proteinExistence type="predicted"/>
<feature type="binding site" evidence="4">
    <location>
        <position position="156"/>
    </location>
    <ligand>
        <name>Zn(2+)</name>
        <dbReference type="ChEBI" id="CHEBI:29105"/>
    </ligand>
</feature>
<dbReference type="Proteomes" id="UP000095256">
    <property type="component" value="Unassembled WGS sequence"/>
</dbReference>
<dbReference type="SUPFAM" id="SSF52467">
    <property type="entry name" value="DHS-like NAD/FAD-binding domain"/>
    <property type="match status" value="1"/>
</dbReference>
<dbReference type="InterPro" id="IPR003000">
    <property type="entry name" value="Sirtuin"/>
</dbReference>
<dbReference type="AlphaFoldDB" id="A0A1E5KT23"/>